<accession>A0A0G4EIJ2</accession>
<dbReference type="Proteomes" id="UP000041254">
    <property type="component" value="Unassembled WGS sequence"/>
</dbReference>
<dbReference type="InParanoid" id="A0A0G4EIJ2"/>
<evidence type="ECO:0000313" key="1">
    <source>
        <dbReference type="EMBL" id="CEL95801.1"/>
    </source>
</evidence>
<reference evidence="1 2" key="1">
    <citation type="submission" date="2014-11" db="EMBL/GenBank/DDBJ databases">
        <authorList>
            <person name="Zhu J."/>
            <person name="Qi W."/>
            <person name="Song R."/>
        </authorList>
    </citation>
    <scope>NUCLEOTIDE SEQUENCE [LARGE SCALE GENOMIC DNA]</scope>
</reference>
<dbReference type="AlphaFoldDB" id="A0A0G4EIJ2"/>
<gene>
    <name evidence="1" type="ORF">Vbra_3806</name>
</gene>
<dbReference type="EMBL" id="CDMY01000239">
    <property type="protein sequence ID" value="CEL95801.1"/>
    <property type="molecule type" value="Genomic_DNA"/>
</dbReference>
<organism evidence="1 2">
    <name type="scientific">Vitrella brassicaformis (strain CCMP3155)</name>
    <dbReference type="NCBI Taxonomy" id="1169540"/>
    <lineage>
        <taxon>Eukaryota</taxon>
        <taxon>Sar</taxon>
        <taxon>Alveolata</taxon>
        <taxon>Colpodellida</taxon>
        <taxon>Vitrellaceae</taxon>
        <taxon>Vitrella</taxon>
    </lineage>
</organism>
<keyword evidence="2" id="KW-1185">Reference proteome</keyword>
<evidence type="ECO:0000313" key="2">
    <source>
        <dbReference type="Proteomes" id="UP000041254"/>
    </source>
</evidence>
<sequence>MTEEVEIGVPPDVMCTREGDPVKLPMASVPVYLFHELFFRKYKSTEASNMCPSSVCSHAADAAELLAEKDRALYFTAQHPLHTKCQLRQRDVDKSAVPPLSMAIPSCYSKQPGAIEDRAKKLLLLLKPFVGSSSQERPCELDFDLDEWLQNKDRSYTAAYVDVESRLSVDGDVSFDSKCGFEGHSPRSNVSVNARCTKRPTWTGFNLLKQLKGSYRTWQEALDEFETWHWQRAADTSIDDPVARWIVELIDNIKGAHRTQADAKIDTAFRREQDEQSATFDARDLLDQMDEALREEDDARQALLKEAQVMVDKLTSPARSSDAELFEKLDPIAGVK</sequence>
<protein>
    <submittedName>
        <fullName evidence="1">Uncharacterized protein</fullName>
    </submittedName>
</protein>
<name>A0A0G4EIJ2_VITBC</name>
<dbReference type="VEuPathDB" id="CryptoDB:Vbra_3806"/>
<proteinExistence type="predicted"/>